<name>A0AAD4GDD5_BOLED</name>
<evidence type="ECO:0000313" key="3">
    <source>
        <dbReference type="Proteomes" id="UP001194468"/>
    </source>
</evidence>
<organism evidence="2 3">
    <name type="scientific">Boletus edulis BED1</name>
    <dbReference type="NCBI Taxonomy" id="1328754"/>
    <lineage>
        <taxon>Eukaryota</taxon>
        <taxon>Fungi</taxon>
        <taxon>Dikarya</taxon>
        <taxon>Basidiomycota</taxon>
        <taxon>Agaricomycotina</taxon>
        <taxon>Agaricomycetes</taxon>
        <taxon>Agaricomycetidae</taxon>
        <taxon>Boletales</taxon>
        <taxon>Boletineae</taxon>
        <taxon>Boletaceae</taxon>
        <taxon>Boletoideae</taxon>
        <taxon>Boletus</taxon>
    </lineage>
</organism>
<reference evidence="2" key="1">
    <citation type="submission" date="2019-10" db="EMBL/GenBank/DDBJ databases">
        <authorList>
            <consortium name="DOE Joint Genome Institute"/>
            <person name="Kuo A."/>
            <person name="Miyauchi S."/>
            <person name="Kiss E."/>
            <person name="Drula E."/>
            <person name="Kohler A."/>
            <person name="Sanchez-Garcia M."/>
            <person name="Andreopoulos B."/>
            <person name="Barry K.W."/>
            <person name="Bonito G."/>
            <person name="Buee M."/>
            <person name="Carver A."/>
            <person name="Chen C."/>
            <person name="Cichocki N."/>
            <person name="Clum A."/>
            <person name="Culley D."/>
            <person name="Crous P.W."/>
            <person name="Fauchery L."/>
            <person name="Girlanda M."/>
            <person name="Hayes R."/>
            <person name="Keri Z."/>
            <person name="LaButti K."/>
            <person name="Lipzen A."/>
            <person name="Lombard V."/>
            <person name="Magnuson J."/>
            <person name="Maillard F."/>
            <person name="Morin E."/>
            <person name="Murat C."/>
            <person name="Nolan M."/>
            <person name="Ohm R."/>
            <person name="Pangilinan J."/>
            <person name="Pereira M."/>
            <person name="Perotto S."/>
            <person name="Peter M."/>
            <person name="Riley R."/>
            <person name="Sitrit Y."/>
            <person name="Stielow B."/>
            <person name="Szollosi G."/>
            <person name="Zifcakova L."/>
            <person name="Stursova M."/>
            <person name="Spatafora J.W."/>
            <person name="Tedersoo L."/>
            <person name="Vaario L.-M."/>
            <person name="Yamada A."/>
            <person name="Yan M."/>
            <person name="Wang P."/>
            <person name="Xu J."/>
            <person name="Bruns T."/>
            <person name="Baldrian P."/>
            <person name="Vilgalys R."/>
            <person name="Henrissat B."/>
            <person name="Grigoriev I.V."/>
            <person name="Hibbett D."/>
            <person name="Nagy L.G."/>
            <person name="Martin F.M."/>
        </authorList>
    </citation>
    <scope>NUCLEOTIDE SEQUENCE</scope>
    <source>
        <strain evidence="2">BED1</strain>
    </source>
</reference>
<gene>
    <name evidence="2" type="ORF">L210DRAFT_3505393</name>
</gene>
<accession>A0AAD4GDD5</accession>
<dbReference type="AlphaFoldDB" id="A0AAD4GDD5"/>
<protein>
    <submittedName>
        <fullName evidence="2">Uncharacterized protein</fullName>
    </submittedName>
</protein>
<feature type="compositionally biased region" description="Polar residues" evidence="1">
    <location>
        <begin position="54"/>
        <end position="72"/>
    </location>
</feature>
<keyword evidence="3" id="KW-1185">Reference proteome</keyword>
<evidence type="ECO:0000313" key="2">
    <source>
        <dbReference type="EMBL" id="KAF8437711.1"/>
    </source>
</evidence>
<dbReference type="EMBL" id="WHUW01000018">
    <property type="protein sequence ID" value="KAF8437711.1"/>
    <property type="molecule type" value="Genomic_DNA"/>
</dbReference>
<feature type="region of interest" description="Disordered" evidence="1">
    <location>
        <begin position="1"/>
        <end position="72"/>
    </location>
</feature>
<feature type="compositionally biased region" description="Basic and acidic residues" evidence="1">
    <location>
        <begin position="29"/>
        <end position="45"/>
    </location>
</feature>
<evidence type="ECO:0000256" key="1">
    <source>
        <dbReference type="SAM" id="MobiDB-lite"/>
    </source>
</evidence>
<reference evidence="2" key="2">
    <citation type="journal article" date="2020" name="Nat. Commun.">
        <title>Large-scale genome sequencing of mycorrhizal fungi provides insights into the early evolution of symbiotic traits.</title>
        <authorList>
            <person name="Miyauchi S."/>
            <person name="Kiss E."/>
            <person name="Kuo A."/>
            <person name="Drula E."/>
            <person name="Kohler A."/>
            <person name="Sanchez-Garcia M."/>
            <person name="Morin E."/>
            <person name="Andreopoulos B."/>
            <person name="Barry K.W."/>
            <person name="Bonito G."/>
            <person name="Buee M."/>
            <person name="Carver A."/>
            <person name="Chen C."/>
            <person name="Cichocki N."/>
            <person name="Clum A."/>
            <person name="Culley D."/>
            <person name="Crous P.W."/>
            <person name="Fauchery L."/>
            <person name="Girlanda M."/>
            <person name="Hayes R.D."/>
            <person name="Keri Z."/>
            <person name="LaButti K."/>
            <person name="Lipzen A."/>
            <person name="Lombard V."/>
            <person name="Magnuson J."/>
            <person name="Maillard F."/>
            <person name="Murat C."/>
            <person name="Nolan M."/>
            <person name="Ohm R.A."/>
            <person name="Pangilinan J."/>
            <person name="Pereira M.F."/>
            <person name="Perotto S."/>
            <person name="Peter M."/>
            <person name="Pfister S."/>
            <person name="Riley R."/>
            <person name="Sitrit Y."/>
            <person name="Stielow J.B."/>
            <person name="Szollosi G."/>
            <person name="Zifcakova L."/>
            <person name="Stursova M."/>
            <person name="Spatafora J.W."/>
            <person name="Tedersoo L."/>
            <person name="Vaario L.M."/>
            <person name="Yamada A."/>
            <person name="Yan M."/>
            <person name="Wang P."/>
            <person name="Xu J."/>
            <person name="Bruns T."/>
            <person name="Baldrian P."/>
            <person name="Vilgalys R."/>
            <person name="Dunand C."/>
            <person name="Henrissat B."/>
            <person name="Grigoriev I.V."/>
            <person name="Hibbett D."/>
            <person name="Nagy L.G."/>
            <person name="Martin F.M."/>
        </authorList>
    </citation>
    <scope>NUCLEOTIDE SEQUENCE</scope>
    <source>
        <strain evidence="2">BED1</strain>
    </source>
</reference>
<comment type="caution">
    <text evidence="2">The sequence shown here is derived from an EMBL/GenBank/DDBJ whole genome shotgun (WGS) entry which is preliminary data.</text>
</comment>
<proteinExistence type="predicted"/>
<dbReference type="Proteomes" id="UP001194468">
    <property type="component" value="Unassembled WGS sequence"/>
</dbReference>
<sequence>MSQRVQPYGPYQHSGAYHNSTTTFGMRLSQEDSEGRRRRGSRLEEDSSEDSQSTATSITTVSRPGSTSDSNIILSNTSNILESLNAFRVENASFQLEMHKRLDQTSARLDLTARAEDVISLRNSTEILVRQVADLRNEVNQKDPRFWQPPSRS</sequence>